<dbReference type="AlphaFoldDB" id="A0A0E9R917"/>
<name>A0A0E9R917_ANGAN</name>
<dbReference type="EMBL" id="GBXM01083602">
    <property type="protein sequence ID" value="JAH24975.1"/>
    <property type="molecule type" value="Transcribed_RNA"/>
</dbReference>
<proteinExistence type="predicted"/>
<protein>
    <submittedName>
        <fullName evidence="1">Uncharacterized protein</fullName>
    </submittedName>
</protein>
<reference evidence="1" key="2">
    <citation type="journal article" date="2015" name="Fish Shellfish Immunol.">
        <title>Early steps in the European eel (Anguilla anguilla)-Vibrio vulnificus interaction in the gills: Role of the RtxA13 toxin.</title>
        <authorList>
            <person name="Callol A."/>
            <person name="Pajuelo D."/>
            <person name="Ebbesson L."/>
            <person name="Teles M."/>
            <person name="MacKenzie S."/>
            <person name="Amaro C."/>
        </authorList>
    </citation>
    <scope>NUCLEOTIDE SEQUENCE</scope>
</reference>
<evidence type="ECO:0000313" key="1">
    <source>
        <dbReference type="EMBL" id="JAH24975.1"/>
    </source>
</evidence>
<reference evidence="1" key="1">
    <citation type="submission" date="2014-11" db="EMBL/GenBank/DDBJ databases">
        <authorList>
            <person name="Amaro Gonzalez C."/>
        </authorList>
    </citation>
    <scope>NUCLEOTIDE SEQUENCE</scope>
</reference>
<organism evidence="1">
    <name type="scientific">Anguilla anguilla</name>
    <name type="common">European freshwater eel</name>
    <name type="synonym">Muraena anguilla</name>
    <dbReference type="NCBI Taxonomy" id="7936"/>
    <lineage>
        <taxon>Eukaryota</taxon>
        <taxon>Metazoa</taxon>
        <taxon>Chordata</taxon>
        <taxon>Craniata</taxon>
        <taxon>Vertebrata</taxon>
        <taxon>Euteleostomi</taxon>
        <taxon>Actinopterygii</taxon>
        <taxon>Neopterygii</taxon>
        <taxon>Teleostei</taxon>
        <taxon>Anguilliformes</taxon>
        <taxon>Anguillidae</taxon>
        <taxon>Anguilla</taxon>
    </lineage>
</organism>
<accession>A0A0E9R917</accession>
<sequence length="34" mass="4085">MSYFQVLNHICTIYNFGDNWVYSRLRILTKSPGF</sequence>